<dbReference type="GO" id="GO:0045259">
    <property type="term" value="C:proton-transporting ATP synthase complex"/>
    <property type="evidence" value="ECO:0007669"/>
    <property type="project" value="UniProtKB-KW"/>
</dbReference>
<evidence type="ECO:0000256" key="6">
    <source>
        <dbReference type="ARBA" id="ARBA00023065"/>
    </source>
</evidence>
<dbReference type="Bgee" id="FBgn0246331">
    <property type="expression patterns" value="Expressed in male reproductive system and 1 other cell type or tissue"/>
</dbReference>
<dbReference type="GO" id="GO:0015986">
    <property type="term" value="P:proton motive force-driven ATP synthesis"/>
    <property type="evidence" value="ECO:0007669"/>
    <property type="project" value="InterPro"/>
</dbReference>
<comment type="similarity">
    <text evidence="2">Belongs to the ATPase g subunit family.</text>
</comment>
<organism evidence="11">
    <name type="scientific">Drosophila pseudoobscura pseudoobscura</name>
    <name type="common">Fruit fly</name>
    <dbReference type="NCBI Taxonomy" id="46245"/>
    <lineage>
        <taxon>Eukaryota</taxon>
        <taxon>Metazoa</taxon>
        <taxon>Ecdysozoa</taxon>
        <taxon>Arthropoda</taxon>
        <taxon>Hexapoda</taxon>
        <taxon>Insecta</taxon>
        <taxon>Pterygota</taxon>
        <taxon>Neoptera</taxon>
        <taxon>Endopterygota</taxon>
        <taxon>Diptera</taxon>
        <taxon>Brachycera</taxon>
        <taxon>Muscomorpha</taxon>
        <taxon>Ephydroidea</taxon>
        <taxon>Drosophilidae</taxon>
        <taxon>Drosophila</taxon>
        <taxon>Sophophora</taxon>
    </lineage>
</organism>
<gene>
    <name evidence="11" type="primary">Dpse\GA24948</name>
    <name evidence="11" type="ORF">Dpse_GA24948</name>
</gene>
<proteinExistence type="inferred from homology"/>
<keyword evidence="7" id="KW-0496">Mitochondrion</keyword>
<dbReference type="STRING" id="46245.B5DSV6"/>
<keyword evidence="3" id="KW-0813">Transport</keyword>
<evidence type="ECO:0000256" key="10">
    <source>
        <dbReference type="SAM" id="Phobius"/>
    </source>
</evidence>
<keyword evidence="5" id="KW-0375">Hydrogen ion transport</keyword>
<reference evidence="11" key="1">
    <citation type="journal article" date="2005" name="Genome Res.">
        <title>Comparative genome sequencing of Drosophila pseudoobscura: chromosomal, gene, and cis-element evolution.</title>
        <authorList>
            <person name="Richards S."/>
            <person name="Liu Y."/>
            <person name="Bettencourt B.R."/>
            <person name="Hradecky P."/>
            <person name="Letovsky S."/>
            <person name="Nielsen R."/>
            <person name="Thornton K."/>
            <person name="Hubisz M.J."/>
            <person name="Chen R."/>
            <person name="Meisel R.P."/>
            <person name="Couronne O."/>
            <person name="Hua S."/>
            <person name="Smith M.A."/>
            <person name="Zhang P."/>
            <person name="Liu J."/>
            <person name="Bussemaker H.J."/>
            <person name="van Batenburg M.F."/>
            <person name="Howells S.L."/>
            <person name="Scherer S.E."/>
            <person name="Sodergren E."/>
            <person name="Matthews B.B."/>
            <person name="Crosby M.A."/>
            <person name="Schroeder A.J."/>
            <person name="Ortiz-Barrientos D."/>
            <person name="Rives C.M."/>
            <person name="Metzker M.L."/>
            <person name="Muzny D.M."/>
            <person name="Scott G."/>
            <person name="Steffen D."/>
            <person name="Wheeler D.A."/>
            <person name="Worley K.C."/>
            <person name="Havlak P."/>
            <person name="Durbin K.J."/>
            <person name="Egan A."/>
            <person name="Gill R."/>
            <person name="Hume J."/>
            <person name="Morgan M.B."/>
            <person name="Miner G."/>
            <person name="Hamilton C."/>
            <person name="Huang Y."/>
            <person name="Waldron L."/>
            <person name="Verduzco D."/>
            <person name="Clerc-Blankenburg K.P."/>
            <person name="Dubchak I."/>
            <person name="Noor M.A."/>
            <person name="Anderson W."/>
            <person name="White K.P."/>
            <person name="Clark A.G."/>
            <person name="Schaeffer S.W."/>
            <person name="Gelbart W."/>
            <person name="Weinstock G.M."/>
            <person name="Gibbs R.A."/>
        </authorList>
    </citation>
    <scope>NUCLEOTIDE SEQUENCE [LARGE SCALE GENOMIC DNA]</scope>
    <source>
        <strain evidence="11">MV2-25</strain>
    </source>
</reference>
<evidence type="ECO:0000256" key="1">
    <source>
        <dbReference type="ARBA" id="ARBA00004325"/>
    </source>
</evidence>
<keyword evidence="10" id="KW-0812">Transmembrane</keyword>
<evidence type="ECO:0000256" key="2">
    <source>
        <dbReference type="ARBA" id="ARBA00005699"/>
    </source>
</evidence>
<evidence type="ECO:0000313" key="11">
    <source>
        <dbReference type="EMBL" id="EDY70887.2"/>
    </source>
</evidence>
<keyword evidence="6" id="KW-0406">Ion transport</keyword>
<feature type="transmembrane region" description="Helical" evidence="10">
    <location>
        <begin position="83"/>
        <end position="102"/>
    </location>
</feature>
<reference evidence="11" key="2">
    <citation type="journal article" date="2007" name="Nature">
        <title>Evolution of genes and genomes on the Drosophila phylogeny.</title>
        <authorList>
            <consortium name="Drosophila 12 Genomes Consortium"/>
            <person name="Clark A.G."/>
            <person name="Eisen M.B."/>
            <person name="Smith D.R."/>
            <person name="Bergman C.M."/>
            <person name="Oliver B."/>
            <person name="Markow T.A."/>
            <person name="Kaufman T.C."/>
            <person name="Kellis M."/>
            <person name="Gelbart W."/>
            <person name="Iyer V.N."/>
            <person name="Pollard D.A."/>
            <person name="Sackton T.B."/>
            <person name="Larracuente A.M."/>
            <person name="Singh N.D."/>
            <person name="Abad J.P."/>
            <person name="Abt D.N."/>
            <person name="Adryan B."/>
            <person name="Aguade M."/>
            <person name="Akashi H."/>
            <person name="Anderson W.W."/>
            <person name="Aquadro C.F."/>
            <person name="Ardell D.H."/>
            <person name="Arguello R."/>
            <person name="Artieri C.G."/>
            <person name="Barbash D.A."/>
            <person name="Barker D."/>
            <person name="Barsanti P."/>
            <person name="Batterham P."/>
            <person name="Batzoglou S."/>
            <person name="Begun D."/>
            <person name="Bhutkar A."/>
            <person name="Blanco E."/>
            <person name="Bosak S.A."/>
            <person name="Bradley R.K."/>
            <person name="Brand A.D."/>
            <person name="Brent M.R."/>
            <person name="Brooks A.N."/>
            <person name="Brown R.H."/>
            <person name="Butlin R.K."/>
            <person name="Caggese C."/>
            <person name="Calvi B.R."/>
            <person name="Bernardo de Carvalho A."/>
            <person name="Caspi A."/>
            <person name="Castrezana S."/>
            <person name="Celniker S.E."/>
            <person name="Chang J.L."/>
            <person name="Chapple C."/>
            <person name="Chatterji S."/>
            <person name="Chinwalla A."/>
            <person name="Civetta A."/>
            <person name="Clifton S.W."/>
            <person name="Comeron J.M."/>
            <person name="Costello J.C."/>
            <person name="Coyne J.A."/>
            <person name="Daub J."/>
            <person name="David R.G."/>
            <person name="Delcher A.L."/>
            <person name="Delehaunty K."/>
            <person name="Do C.B."/>
            <person name="Ebling H."/>
            <person name="Edwards K."/>
            <person name="Eickbush T."/>
            <person name="Evans J.D."/>
            <person name="Filipski A."/>
            <person name="Findeiss S."/>
            <person name="Freyhult E."/>
            <person name="Fulton L."/>
            <person name="Fulton R."/>
            <person name="Garcia A.C."/>
            <person name="Gardiner A."/>
            <person name="Garfield D.A."/>
            <person name="Garvin B.E."/>
            <person name="Gibson G."/>
            <person name="Gilbert D."/>
            <person name="Gnerre S."/>
            <person name="Godfrey J."/>
            <person name="Good R."/>
            <person name="Gotea V."/>
            <person name="Gravely B."/>
            <person name="Greenberg A.J."/>
            <person name="Griffiths-Jones S."/>
            <person name="Gross S."/>
            <person name="Guigo R."/>
            <person name="Gustafson E.A."/>
            <person name="Haerty W."/>
            <person name="Hahn M.W."/>
            <person name="Halligan D.L."/>
            <person name="Halpern A.L."/>
            <person name="Halter G.M."/>
            <person name="Han M.V."/>
            <person name="Heger A."/>
            <person name="Hillier L."/>
            <person name="Hinrichs A.S."/>
            <person name="Holmes I."/>
            <person name="Hoskins R.A."/>
            <person name="Hubisz M.J."/>
            <person name="Hultmark D."/>
            <person name="Huntley M.A."/>
            <person name="Jaffe D.B."/>
            <person name="Jagadeeshan S."/>
            <person name="Jeck W.R."/>
            <person name="Johnson J."/>
            <person name="Jones C.D."/>
            <person name="Jordan W.C."/>
            <person name="Karpen G.H."/>
            <person name="Kataoka E."/>
            <person name="Keightley P.D."/>
            <person name="Kheradpour P."/>
            <person name="Kirkness E.F."/>
            <person name="Koerich L.B."/>
            <person name="Kristiansen K."/>
            <person name="Kudrna D."/>
            <person name="Kulathinal R.J."/>
            <person name="Kumar S."/>
            <person name="Kwok R."/>
            <person name="Lander E."/>
            <person name="Langley C.H."/>
            <person name="Lapoint R."/>
            <person name="Lazzaro B.P."/>
            <person name="Lee S.J."/>
            <person name="Levesque L."/>
            <person name="Li R."/>
            <person name="Lin C.F."/>
            <person name="Lin M.F."/>
            <person name="Lindblad-Toh K."/>
            <person name="Llopart A."/>
            <person name="Long M."/>
            <person name="Low L."/>
            <person name="Lozovsky E."/>
            <person name="Lu J."/>
            <person name="Luo M."/>
            <person name="Machado C.A."/>
            <person name="Makalowski W."/>
            <person name="Marzo M."/>
            <person name="Matsuda M."/>
            <person name="Matzkin L."/>
            <person name="McAllister B."/>
            <person name="McBride C.S."/>
            <person name="McKernan B."/>
            <person name="McKernan K."/>
            <person name="Mendez-Lago M."/>
            <person name="Minx P."/>
            <person name="Mollenhauer M.U."/>
            <person name="Montooth K."/>
            <person name="Mount S.M."/>
            <person name="Mu X."/>
            <person name="Myers E."/>
            <person name="Negre B."/>
            <person name="Newfeld S."/>
            <person name="Nielsen R."/>
            <person name="Noor M.A."/>
            <person name="O'Grady P."/>
            <person name="Pachter L."/>
            <person name="Papaceit M."/>
            <person name="Parisi M.J."/>
            <person name="Parisi M."/>
            <person name="Parts L."/>
            <person name="Pedersen J.S."/>
            <person name="Pesole G."/>
            <person name="Phillippy A.M."/>
            <person name="Ponting C.P."/>
            <person name="Pop M."/>
            <person name="Porcelli D."/>
            <person name="Powell J.R."/>
            <person name="Prohaska S."/>
            <person name="Pruitt K."/>
            <person name="Puig M."/>
            <person name="Quesneville H."/>
            <person name="Ram K.R."/>
            <person name="Rand D."/>
            <person name="Rasmussen M.D."/>
            <person name="Reed L.K."/>
            <person name="Reenan R."/>
            <person name="Reily A."/>
            <person name="Remington K.A."/>
            <person name="Rieger T.T."/>
            <person name="Ritchie M.G."/>
            <person name="Robin C."/>
            <person name="Rogers Y.H."/>
            <person name="Rohde C."/>
            <person name="Rozas J."/>
            <person name="Rubenfield M.J."/>
            <person name="Ruiz A."/>
            <person name="Russo S."/>
            <person name="Salzberg S.L."/>
            <person name="Sanchez-Gracia A."/>
            <person name="Saranga D.J."/>
            <person name="Sato H."/>
            <person name="Schaeffer S.W."/>
            <person name="Schatz M.C."/>
            <person name="Schlenke T."/>
            <person name="Schwartz R."/>
            <person name="Segarra C."/>
            <person name="Singh R.S."/>
            <person name="Sirot L."/>
            <person name="Sirota M."/>
            <person name="Sisneros N.B."/>
            <person name="Smith C.D."/>
            <person name="Smith T.F."/>
            <person name="Spieth J."/>
            <person name="Stage D.E."/>
            <person name="Stark A."/>
            <person name="Stephan W."/>
            <person name="Strausberg R.L."/>
            <person name="Strempel S."/>
            <person name="Sturgill D."/>
            <person name="Sutton G."/>
            <person name="Sutton G.G."/>
            <person name="Tao W."/>
            <person name="Teichmann S."/>
            <person name="Tobari Y.N."/>
            <person name="Tomimura Y."/>
            <person name="Tsolas J.M."/>
            <person name="Valente V.L."/>
            <person name="Venter E."/>
            <person name="Venter J.C."/>
            <person name="Vicario S."/>
            <person name="Vieira F.G."/>
            <person name="Vilella A.J."/>
            <person name="Villasante A."/>
            <person name="Walenz B."/>
            <person name="Wang J."/>
            <person name="Wasserman M."/>
            <person name="Watts T."/>
            <person name="Wilson D."/>
            <person name="Wilson R.K."/>
            <person name="Wing R.A."/>
            <person name="Wolfner M.F."/>
            <person name="Wong A."/>
            <person name="Wong G.K."/>
            <person name="Wu C.I."/>
            <person name="Wu G."/>
            <person name="Yamamoto D."/>
            <person name="Yang H.P."/>
            <person name="Yang S.P."/>
            <person name="Yorke J.A."/>
            <person name="Yoshida K."/>
            <person name="Zdobnov E."/>
            <person name="Zhang P."/>
            <person name="Zhang Y."/>
            <person name="Zimin A.V."/>
            <person name="Baldwin J."/>
            <person name="Abdouelleil A."/>
            <person name="Abdulkadir J."/>
            <person name="Abebe A."/>
            <person name="Abera B."/>
            <person name="Abreu J."/>
            <person name="Acer S.C."/>
            <person name="Aftuck L."/>
            <person name="Alexander A."/>
            <person name="An P."/>
            <person name="Anderson E."/>
            <person name="Anderson S."/>
            <person name="Arachi H."/>
            <person name="Azer M."/>
            <person name="Bachantsang P."/>
            <person name="Barry A."/>
            <person name="Bayul T."/>
            <person name="Berlin A."/>
            <person name="Bessette D."/>
            <person name="Bloom T."/>
            <person name="Blye J."/>
            <person name="Boguslavskiy L."/>
            <person name="Bonnet C."/>
            <person name="Boukhgalter B."/>
            <person name="Bourzgui I."/>
            <person name="Brown A."/>
            <person name="Cahill P."/>
            <person name="Channer S."/>
            <person name="Cheshatsang Y."/>
            <person name="Chuda L."/>
            <person name="Citroen M."/>
            <person name="Collymore A."/>
            <person name="Cooke P."/>
            <person name="Costello M."/>
            <person name="D'Aco K."/>
            <person name="Daza R."/>
            <person name="De Haan G."/>
            <person name="DeGray S."/>
            <person name="DeMaso C."/>
            <person name="Dhargay N."/>
            <person name="Dooley K."/>
            <person name="Dooley E."/>
            <person name="Doricent M."/>
            <person name="Dorje P."/>
            <person name="Dorjee K."/>
            <person name="Dupes A."/>
            <person name="Elong R."/>
            <person name="Falk J."/>
            <person name="Farina A."/>
            <person name="Faro S."/>
            <person name="Ferguson D."/>
            <person name="Fisher S."/>
            <person name="Foley C.D."/>
            <person name="Franke A."/>
            <person name="Friedrich D."/>
            <person name="Gadbois L."/>
            <person name="Gearin G."/>
            <person name="Gearin C.R."/>
            <person name="Giannoukos G."/>
            <person name="Goode T."/>
            <person name="Graham J."/>
            <person name="Grandbois E."/>
            <person name="Grewal S."/>
            <person name="Gyaltsen K."/>
            <person name="Hafez N."/>
            <person name="Hagos B."/>
            <person name="Hall J."/>
            <person name="Henson C."/>
            <person name="Hollinger A."/>
            <person name="Honan T."/>
            <person name="Huard M.D."/>
            <person name="Hughes L."/>
            <person name="Hurhula B."/>
            <person name="Husby M.E."/>
            <person name="Kamat A."/>
            <person name="Kanga B."/>
            <person name="Kashin S."/>
            <person name="Khazanovich D."/>
            <person name="Kisner P."/>
            <person name="Lance K."/>
            <person name="Lara M."/>
            <person name="Lee W."/>
            <person name="Lennon N."/>
            <person name="Letendre F."/>
            <person name="LeVine R."/>
            <person name="Lipovsky A."/>
            <person name="Liu X."/>
            <person name="Liu J."/>
            <person name="Liu S."/>
            <person name="Lokyitsang T."/>
            <person name="Lokyitsang Y."/>
            <person name="Lubonja R."/>
            <person name="Lui A."/>
            <person name="MacDonald P."/>
            <person name="Magnisalis V."/>
            <person name="Maru K."/>
            <person name="Matthews C."/>
            <person name="McCusker W."/>
            <person name="McDonough S."/>
            <person name="Mehta T."/>
            <person name="Meldrim J."/>
            <person name="Meneus L."/>
            <person name="Mihai O."/>
            <person name="Mihalev A."/>
            <person name="Mihova T."/>
            <person name="Mittelman R."/>
            <person name="Mlenga V."/>
            <person name="Montmayeur A."/>
            <person name="Mulrain L."/>
            <person name="Navidi A."/>
            <person name="Naylor J."/>
            <person name="Negash T."/>
            <person name="Nguyen T."/>
            <person name="Nguyen N."/>
            <person name="Nicol R."/>
            <person name="Norbu C."/>
            <person name="Norbu N."/>
            <person name="Novod N."/>
            <person name="O'Neill B."/>
            <person name="Osman S."/>
            <person name="Markiewicz E."/>
            <person name="Oyono O.L."/>
            <person name="Patti C."/>
            <person name="Phunkhang P."/>
            <person name="Pierre F."/>
            <person name="Priest M."/>
            <person name="Raghuraman S."/>
            <person name="Rege F."/>
            <person name="Reyes R."/>
            <person name="Rise C."/>
            <person name="Rogov P."/>
            <person name="Ross K."/>
            <person name="Ryan E."/>
            <person name="Settipalli S."/>
            <person name="Shea T."/>
            <person name="Sherpa N."/>
            <person name="Shi L."/>
            <person name="Shih D."/>
            <person name="Sparrow T."/>
            <person name="Spaulding J."/>
            <person name="Stalker J."/>
            <person name="Stange-Thomann N."/>
            <person name="Stavropoulos S."/>
            <person name="Stone C."/>
            <person name="Strader C."/>
            <person name="Tesfaye S."/>
            <person name="Thomson T."/>
            <person name="Thoulutsang Y."/>
            <person name="Thoulutsang D."/>
            <person name="Topham K."/>
            <person name="Topping I."/>
            <person name="Tsamla T."/>
            <person name="Vassiliev H."/>
            <person name="Vo A."/>
            <person name="Wangchuk T."/>
            <person name="Wangdi T."/>
            <person name="Weiand M."/>
            <person name="Wilkinson J."/>
            <person name="Wilson A."/>
            <person name="Yadav S."/>
            <person name="Young G."/>
            <person name="Yu Q."/>
            <person name="Zembek L."/>
            <person name="Zhong D."/>
            <person name="Zimmer A."/>
            <person name="Zwirko Z."/>
            <person name="Jaffe D.B."/>
            <person name="Alvarez P."/>
            <person name="Brockman W."/>
            <person name="Butler J."/>
            <person name="Chin C."/>
            <person name="Gnerre S."/>
            <person name="Grabherr M."/>
            <person name="Kleber M."/>
            <person name="Mauceli E."/>
            <person name="MacCallum I."/>
        </authorList>
    </citation>
    <scope>NUCLEOTIDE SEQUENCE [LARGE SCALE GENOMIC DNA]</scope>
    <source>
        <strain evidence="11">MV2-25</strain>
    </source>
</reference>
<dbReference type="Pfam" id="PF04718">
    <property type="entry name" value="ATP-synt_G"/>
    <property type="match status" value="1"/>
</dbReference>
<evidence type="ECO:0000256" key="9">
    <source>
        <dbReference type="ARBA" id="ARBA00023310"/>
    </source>
</evidence>
<evidence type="ECO:0000256" key="7">
    <source>
        <dbReference type="ARBA" id="ARBA00023128"/>
    </source>
</evidence>
<dbReference type="EMBL" id="CH475626">
    <property type="protein sequence ID" value="EDY70887.2"/>
    <property type="molecule type" value="Genomic_DNA"/>
</dbReference>
<dbReference type="HOGENOM" id="CLU_152793_0_0_1"/>
<dbReference type="GO" id="GO:0031966">
    <property type="term" value="C:mitochondrial membrane"/>
    <property type="evidence" value="ECO:0007669"/>
    <property type="project" value="UniProtKB-SubCell"/>
</dbReference>
<dbReference type="InterPro" id="IPR006808">
    <property type="entry name" value="ATP_synth_F0_gsu_mt"/>
</dbReference>
<dbReference type="GO" id="GO:0015078">
    <property type="term" value="F:proton transmembrane transporter activity"/>
    <property type="evidence" value="ECO:0007669"/>
    <property type="project" value="InterPro"/>
</dbReference>
<evidence type="ECO:0000256" key="8">
    <source>
        <dbReference type="ARBA" id="ARBA00023136"/>
    </source>
</evidence>
<dbReference type="eggNOG" id="KOG4103">
    <property type="taxonomic scope" value="Eukaryota"/>
</dbReference>
<keyword evidence="4" id="KW-0138">CF(0)</keyword>
<reference evidence="11" key="3">
    <citation type="journal article" date="2012" name="PLoS ONE">
        <title>Mind the gap: upgrading genomes with Pacific Biosciences RS long-read sequencing technology.</title>
        <authorList>
            <person name="English A.C."/>
            <person name="Richards S."/>
            <person name="Han Y."/>
            <person name="Wang M."/>
            <person name="Vee V."/>
            <person name="Qu J."/>
            <person name="Qin X."/>
            <person name="Muzny D.M."/>
            <person name="Reid J.G."/>
            <person name="Worley K.C."/>
            <person name="Gibbs R.A."/>
        </authorList>
    </citation>
    <scope>NUCLEOTIDE SEQUENCE</scope>
    <source>
        <strain evidence="11">MV2-25</strain>
    </source>
</reference>
<protein>
    <submittedName>
        <fullName evidence="11">Uncharacterized protein</fullName>
    </submittedName>
</protein>
<evidence type="ECO:0000256" key="5">
    <source>
        <dbReference type="ARBA" id="ARBA00022781"/>
    </source>
</evidence>
<feature type="non-terminal residue" evidence="11">
    <location>
        <position position="1"/>
    </location>
</feature>
<sequence>LSSFKTRQIFSVSSRIDLITRKYGEFVYKEIGTCKQVRPQLDVCFLKYAKLELTPPTPADIPAICQSIGKMVNGVKIGSYKNLNVPEAWLITLITAGIIFFIF</sequence>
<evidence type="ECO:0000256" key="4">
    <source>
        <dbReference type="ARBA" id="ARBA00022547"/>
    </source>
</evidence>
<reference evidence="11" key="4">
    <citation type="submission" date="2015-11" db="EMBL/GenBank/DDBJ databases">
        <authorList>
            <consortium name="FlyBase"/>
        </authorList>
    </citation>
    <scope>NUCLEOTIDE SEQUENCE</scope>
    <source>
        <strain evidence="11">MV2-25</strain>
    </source>
</reference>
<keyword evidence="9" id="KW-0066">ATP synthesis</keyword>
<dbReference type="AlphaFoldDB" id="B5DSV6"/>
<keyword evidence="10" id="KW-1133">Transmembrane helix</keyword>
<accession>B5DSV6</accession>
<comment type="subcellular location">
    <subcellularLocation>
        <location evidence="1">Mitochondrion membrane</location>
    </subcellularLocation>
</comment>
<keyword evidence="8 10" id="KW-0472">Membrane</keyword>
<name>B5DSV6_DROPS</name>
<evidence type="ECO:0000256" key="3">
    <source>
        <dbReference type="ARBA" id="ARBA00022448"/>
    </source>
</evidence>